<evidence type="ECO:0000256" key="4">
    <source>
        <dbReference type="PROSITE-ProRule" id="PRU00433"/>
    </source>
</evidence>
<evidence type="ECO:0000256" key="3">
    <source>
        <dbReference type="ARBA" id="ARBA00023004"/>
    </source>
</evidence>
<dbReference type="SUPFAM" id="SSF46626">
    <property type="entry name" value="Cytochrome c"/>
    <property type="match status" value="1"/>
</dbReference>
<evidence type="ECO:0000313" key="6">
    <source>
        <dbReference type="EMBL" id="OQP48245.1"/>
    </source>
</evidence>
<proteinExistence type="predicted"/>
<sequence>MKKMILILGIAIGVYACSGNSPKQTTPADQPAAEAAVAEKAPAYDPERGTGKFTNVTVSAALDKAMADAGSKVFNVKCSSCHKLTDEKLVGPGWKGVTSRHKPEWILNFVTNTDEMIEKDPKAQAMLELCMVRMPNQNLSDDDARHVYEFMRKNDGVK</sequence>
<evidence type="ECO:0000256" key="1">
    <source>
        <dbReference type="ARBA" id="ARBA00022617"/>
    </source>
</evidence>
<dbReference type="Pfam" id="PF00034">
    <property type="entry name" value="Cytochrom_C"/>
    <property type="match status" value="1"/>
</dbReference>
<evidence type="ECO:0000313" key="7">
    <source>
        <dbReference type="Proteomes" id="UP000192277"/>
    </source>
</evidence>
<dbReference type="RefSeq" id="WP_014221435.1">
    <property type="nucleotide sequence ID" value="NZ_LWBO01000012.1"/>
</dbReference>
<keyword evidence="3 4" id="KW-0408">Iron</keyword>
<protein>
    <submittedName>
        <fullName evidence="6">Cytochrome C</fullName>
    </submittedName>
</protein>
<feature type="domain" description="Cytochrome c" evidence="5">
    <location>
        <begin position="65"/>
        <end position="155"/>
    </location>
</feature>
<dbReference type="Proteomes" id="UP000192277">
    <property type="component" value="Unassembled WGS sequence"/>
</dbReference>
<evidence type="ECO:0000256" key="2">
    <source>
        <dbReference type="ARBA" id="ARBA00022723"/>
    </source>
</evidence>
<dbReference type="PROSITE" id="PS51007">
    <property type="entry name" value="CYTC"/>
    <property type="match status" value="1"/>
</dbReference>
<comment type="caution">
    <text evidence="6">The sequence shown here is derived from an EMBL/GenBank/DDBJ whole genome shotgun (WGS) entry which is preliminary data.</text>
</comment>
<gene>
    <name evidence="6" type="ORF">A4D02_05875</name>
</gene>
<name>A0ABX3NVG3_9BACT</name>
<evidence type="ECO:0000259" key="5">
    <source>
        <dbReference type="PROSITE" id="PS51007"/>
    </source>
</evidence>
<accession>A0ABX3NVG3</accession>
<dbReference type="PROSITE" id="PS51257">
    <property type="entry name" value="PROKAR_LIPOPROTEIN"/>
    <property type="match status" value="1"/>
</dbReference>
<dbReference type="EMBL" id="LWBO01000012">
    <property type="protein sequence ID" value="OQP48245.1"/>
    <property type="molecule type" value="Genomic_DNA"/>
</dbReference>
<keyword evidence="2 4" id="KW-0479">Metal-binding</keyword>
<keyword evidence="7" id="KW-1185">Reference proteome</keyword>
<dbReference type="InterPro" id="IPR009056">
    <property type="entry name" value="Cyt_c-like_dom"/>
</dbReference>
<dbReference type="InterPro" id="IPR036909">
    <property type="entry name" value="Cyt_c-like_dom_sf"/>
</dbReference>
<reference evidence="6 7" key="1">
    <citation type="submission" date="2016-04" db="EMBL/GenBank/DDBJ databases">
        <authorList>
            <person name="Chen L."/>
            <person name="Zhuang W."/>
            <person name="Wang G."/>
        </authorList>
    </citation>
    <scope>NUCLEOTIDE SEQUENCE [LARGE SCALE GENOMIC DNA]</scope>
    <source>
        <strain evidence="7">GR20</strain>
    </source>
</reference>
<dbReference type="Gene3D" id="1.10.760.10">
    <property type="entry name" value="Cytochrome c-like domain"/>
    <property type="match status" value="1"/>
</dbReference>
<keyword evidence="1 4" id="KW-0349">Heme</keyword>
<organism evidence="6 7">
    <name type="scientific">Niastella koreensis</name>
    <dbReference type="NCBI Taxonomy" id="354356"/>
    <lineage>
        <taxon>Bacteria</taxon>
        <taxon>Pseudomonadati</taxon>
        <taxon>Bacteroidota</taxon>
        <taxon>Chitinophagia</taxon>
        <taxon>Chitinophagales</taxon>
        <taxon>Chitinophagaceae</taxon>
        <taxon>Niastella</taxon>
    </lineage>
</organism>